<gene>
    <name evidence="2" type="ORF">SCF082_LOCUS48328</name>
</gene>
<feature type="compositionally biased region" description="Low complexity" evidence="1">
    <location>
        <begin position="1516"/>
        <end position="1531"/>
    </location>
</feature>
<evidence type="ECO:0000313" key="3">
    <source>
        <dbReference type="Proteomes" id="UP001642464"/>
    </source>
</evidence>
<evidence type="ECO:0000313" key="2">
    <source>
        <dbReference type="EMBL" id="CAK9103465.1"/>
    </source>
</evidence>
<proteinExistence type="predicted"/>
<feature type="compositionally biased region" description="Low complexity" evidence="1">
    <location>
        <begin position="1471"/>
        <end position="1488"/>
    </location>
</feature>
<feature type="compositionally biased region" description="Basic and acidic residues" evidence="1">
    <location>
        <begin position="446"/>
        <end position="456"/>
    </location>
</feature>
<keyword evidence="3" id="KW-1185">Reference proteome</keyword>
<comment type="caution">
    <text evidence="2">The sequence shown here is derived from an EMBL/GenBank/DDBJ whole genome shotgun (WGS) entry which is preliminary data.</text>
</comment>
<name>A0ABP0RVL9_9DINO</name>
<dbReference type="InterPro" id="IPR036770">
    <property type="entry name" value="Ankyrin_rpt-contain_sf"/>
</dbReference>
<feature type="region of interest" description="Disordered" evidence="1">
    <location>
        <begin position="420"/>
        <end position="464"/>
    </location>
</feature>
<accession>A0ABP0RVL9</accession>
<dbReference type="Gene3D" id="1.25.40.20">
    <property type="entry name" value="Ankyrin repeat-containing domain"/>
    <property type="match status" value="1"/>
</dbReference>
<feature type="compositionally biased region" description="Low complexity" evidence="1">
    <location>
        <begin position="1544"/>
        <end position="1565"/>
    </location>
</feature>
<evidence type="ECO:0000256" key="1">
    <source>
        <dbReference type="SAM" id="MobiDB-lite"/>
    </source>
</evidence>
<dbReference type="Proteomes" id="UP001642464">
    <property type="component" value="Unassembled WGS sequence"/>
</dbReference>
<reference evidence="2 3" key="1">
    <citation type="submission" date="2024-02" db="EMBL/GenBank/DDBJ databases">
        <authorList>
            <person name="Chen Y."/>
            <person name="Shah S."/>
            <person name="Dougan E. K."/>
            <person name="Thang M."/>
            <person name="Chan C."/>
        </authorList>
    </citation>
    <scope>NUCLEOTIDE SEQUENCE [LARGE SCALE GENOMIC DNA]</scope>
</reference>
<dbReference type="EMBL" id="CAXAMM010042184">
    <property type="protein sequence ID" value="CAK9103465.1"/>
    <property type="molecule type" value="Genomic_DNA"/>
</dbReference>
<feature type="compositionally biased region" description="Acidic residues" evidence="1">
    <location>
        <begin position="1491"/>
        <end position="1500"/>
    </location>
</feature>
<organism evidence="2 3">
    <name type="scientific">Durusdinium trenchii</name>
    <dbReference type="NCBI Taxonomy" id="1381693"/>
    <lineage>
        <taxon>Eukaryota</taxon>
        <taxon>Sar</taxon>
        <taxon>Alveolata</taxon>
        <taxon>Dinophyceae</taxon>
        <taxon>Suessiales</taxon>
        <taxon>Symbiodiniaceae</taxon>
        <taxon>Durusdinium</taxon>
    </lineage>
</organism>
<sequence>MARCFVAQALHQVQSQGLARAAAEAKAKWGDGGQLTFCLLNLMFDETELEVALEDFGPGDWSILASHAQVSYGGPDGVQDLDVIRNPQALLDKTAETMFASLSQGPGGLRPGPDAASAKFRCTMVTCDAFSANLRLLRHLNYTLEENHMLLPTLCAQHRNGNVVERATKLLGILPGSFAVAKTLQKGKVMQKVSEKVKAMLARRLVVLDAVPADLLQEWSDVKVAQRSFLELVMATSMEQASVPGRRQQAANDFLDFFAGHWRTAARGLWPGSKMDKFGFKVAMDKMFRMLVCDTYGGVEVTRVARQAYNQRHPLHVILDAEFLGEGSGYGKLFLGGENASTDPAALSANNISVIWPACRTPKPVDSLSVQVLECIDGTGVCNGSYDMQRVVEVLDQGEAASEAESFTMVFEKRRSDAAATSASEWEKIEPASKKSRAASGEGSLDTDHETERDDGANSMRPSSCLQDQRLQSDFANQVLKSVLNSHGEAQCMQLLEQATPASVMDIRDANGLTVLHHAIRQGKELVFDRVLEINPNLADQITNCDGRPAHWSTLMLLVDTKIRALGEEKYFYFLRRLLQTCSCQTMQARSTNGSTVLHAAGSKGLFQVLKLLLWGLYDKAGATERAFGLVRSLVNSPGGPRNAGVVDARLSCNVELAMYVKRYWGGVELLDAPVWVWDQGYREESVQKAFQLFRSVVLRPVVVPALNKWTKVAPCLCHVSLMQHTFNLMRDAFQACFPPSAEESASEENEEAKALGLPIDQTKIWRKLARKREQKAVHFLADKEASFFTMASFFIHYSLFKNATWLSERVSPEEAEQLNPQDIGQELVEGVTGEQGEIELELGDSNSSNIGATTACFFKSSLNPATSSMGELMSALSSPDHPLWGPLAGFYGQQSTWEDKFKRPKLNLFQCAAKHVTSRFRDKVAIWRAKARASGILPPAASNLRRPDWVQPLKRGRSQTGLHLFAKELGTEQGKVGFDKARALWRLKPQNEKDAWSVKAKAGNALAAQSLARQRRATEPVVGGPWSVGTSEGFCLSEHVINSVIDQMPVLAEKWKCENNSLMDAPIAFQEGSEDRAPLFAGCPAGYCVSGLNEAQQDVYHDLHDLLVHTIMTHGPGPSQPAAEPLVLRYSSVFSCQIVYVSIAFHTRKQPIEAACIVLHPMPRNPGQALRLEVRGLEGDWLHDVALCVRLAGAASDWTLEIIEPDTIEALSQFIVKGAQLVDMGSFQTWRGAKKEQSMAMSALLKRWLISGLDDELWPATKRAKHVGMGGKHLAAFTHGLHAEYGSYSSYYKFVSKKENQKEHSSFLKALAQWIQAHNENPQEYRLRDTKALKAVKQSLLLERTQGGKFIAPRMKFVEEQHWKEEQYGKLDTAKVVEEEIHGKVRKGAWVRVGAEGEWDYENYEDRALKEQTEEHNGEGLFAKEAFARKQKAAQSALDKTHREREAAVASSQVMDTSALLAIIAQSRSSNDAPTADKAAASAASSNSDHEDEESDDEGPGATATFFGSKRKAGASKAAPKVPAKAAKAKQTSAPSTSARGGKASQTAPASSSKASKVESAQVAKKNEAKSVLVAAAADGTAESTMALDGRAQRTLRTLQKSLSDQLAALQAINVDDGPTPVATAAQAAYKTDCKKREGELRKIAKNVREVIKRAEKSTNKDAFGDELTKLDEVGQAANALADLFSVMPVPCAQADLVTSAYEAALVFFTEESAILASQTLGSGFRLKYVLAKASCHFFYEEYKKFCDCFKAEEEEIQALATLVGHESLEQQAALEMEGRLVSMLQGIPEQELQDMDAGKSLADDSQLVKTLSLARLVMDSCDDQGFLARSLKGDVTVVASLLDSSNVLKLEAAVGTLSEVATASTAKKGASEKALMTPIQRFFLQCAGGQSLYALASARVTAGEQESKFEALVVEAEELLKSFPESIPAGFSQDQMADKINSFFVPANQKVGDVQKQLKQAVKAASQGQKERLKARFNRLKEDFAKKVTLLTKTFLVDSVTEVMWLGRQLFQIV</sequence>
<evidence type="ECO:0008006" key="4">
    <source>
        <dbReference type="Google" id="ProtNLM"/>
    </source>
</evidence>
<protein>
    <recommendedName>
        <fullName evidence="4">PARP</fullName>
    </recommendedName>
</protein>
<dbReference type="SUPFAM" id="SSF48403">
    <property type="entry name" value="Ankyrin repeat"/>
    <property type="match status" value="1"/>
</dbReference>
<feature type="region of interest" description="Disordered" evidence="1">
    <location>
        <begin position="1469"/>
        <end position="1567"/>
    </location>
</feature>